<dbReference type="InterPro" id="IPR004737">
    <property type="entry name" value="NO3_transporter_NarK/NarU-like"/>
</dbReference>
<reference evidence="11 12" key="1">
    <citation type="submission" date="2016-07" db="EMBL/GenBank/DDBJ databases">
        <title>Pervasive Adenine N6-methylation of Active Genes in Fungi.</title>
        <authorList>
            <consortium name="DOE Joint Genome Institute"/>
            <person name="Mondo S.J."/>
            <person name="Dannebaum R.O."/>
            <person name="Kuo R.C."/>
            <person name="Labutti K."/>
            <person name="Haridas S."/>
            <person name="Kuo A."/>
            <person name="Salamov A."/>
            <person name="Ahrendt S.R."/>
            <person name="Lipzen A."/>
            <person name="Sullivan W."/>
            <person name="Andreopoulos W.B."/>
            <person name="Clum A."/>
            <person name="Lindquist E."/>
            <person name="Daum C."/>
            <person name="Ramamoorthy G.K."/>
            <person name="Gryganskyi A."/>
            <person name="Culley D."/>
            <person name="Magnuson J.K."/>
            <person name="James T.Y."/>
            <person name="O'Malley M.A."/>
            <person name="Stajich J.E."/>
            <person name="Spatafora J.W."/>
            <person name="Visel A."/>
            <person name="Grigoriev I.V."/>
        </authorList>
    </citation>
    <scope>NUCLEOTIDE SEQUENCE [LARGE SCALE GENOMIC DNA]</scope>
    <source>
        <strain evidence="11 12">12-1054</strain>
    </source>
</reference>
<dbReference type="NCBIfam" id="TIGR00886">
    <property type="entry name" value="2A0108"/>
    <property type="match status" value="1"/>
</dbReference>
<comment type="similarity">
    <text evidence="2 8">Belongs to the major facilitator superfamily. Nitrate/nitrite porter (TC 2.A.1.8) family.</text>
</comment>
<evidence type="ECO:0000256" key="1">
    <source>
        <dbReference type="ARBA" id="ARBA00004141"/>
    </source>
</evidence>
<keyword evidence="6 8" id="KW-0534">Nitrate assimilation</keyword>
<evidence type="ECO:0000256" key="5">
    <source>
        <dbReference type="ARBA" id="ARBA00022989"/>
    </source>
</evidence>
<dbReference type="EMBL" id="MCFI01000014">
    <property type="protein sequence ID" value="ORY80025.1"/>
    <property type="molecule type" value="Genomic_DNA"/>
</dbReference>
<feature type="transmembrane region" description="Helical" evidence="8">
    <location>
        <begin position="170"/>
        <end position="189"/>
    </location>
</feature>
<comment type="subcellular location">
    <subcellularLocation>
        <location evidence="8">Cell membrane</location>
        <topology evidence="8">Multi-pass membrane protein</topology>
    </subcellularLocation>
    <subcellularLocation>
        <location evidence="1">Membrane</location>
        <topology evidence="1">Multi-pass membrane protein</topology>
    </subcellularLocation>
</comment>
<proteinExistence type="inferred from homology"/>
<name>A0A1Y2FAY6_PROLT</name>
<dbReference type="InterPro" id="IPR020846">
    <property type="entry name" value="MFS_dom"/>
</dbReference>
<feature type="transmembrane region" description="Helical" evidence="8">
    <location>
        <begin position="43"/>
        <end position="60"/>
    </location>
</feature>
<keyword evidence="7 8" id="KW-0472">Membrane</keyword>
<organism evidence="11 12">
    <name type="scientific">Protomyces lactucae-debilis</name>
    <dbReference type="NCBI Taxonomy" id="2754530"/>
    <lineage>
        <taxon>Eukaryota</taxon>
        <taxon>Fungi</taxon>
        <taxon>Dikarya</taxon>
        <taxon>Ascomycota</taxon>
        <taxon>Taphrinomycotina</taxon>
        <taxon>Taphrinomycetes</taxon>
        <taxon>Taphrinales</taxon>
        <taxon>Protomycetaceae</taxon>
        <taxon>Protomyces</taxon>
    </lineage>
</organism>
<sequence length="518" mass="55593">MDAAAPSQFGFLKGLLHADVNPVTHKSKTLVALNPINKYGRTFHLAWFGFFVAFLSWFAFPPLLHGMLKTDLKLNSAQIGNSNIISLLATLLVRLIAGPLCDKFGPRKVLAGILMAGAIPTACVPAIGYGKTGLTGFYCIRFFVGVLGGTFVPCLVWSTQFFDKSIVGRANGFVGGWGNAGGGVTFFVMPAVAEAFYSNGYSMGHSWRYAFPALPLAVLVLTAAAVFFLGQDTPTGPWATRHIHGVAGTPIDTSAMDKVFSSQAGSSSSSQRVATSPHSHKEKKPITPGEATPDVEIGTIGDYEENVIVENPTIKSAAKILINPQVLFLVLTYMCSFGSELAVEGIISNFYKAQAKSIDKQAWSEQLAGNWSAMFGLLNVITRPLGGYLADKIYLATGNNVNNKRYFHLALGVAQGTFFIWIGLVPGLKVHSLIAAMSFMAIFLEMQNGSAFSIVPHILPQSNGMVSGLVGASGNAGGVIFAVVFRFIAPDYHRAFWIIGCIILSLHLVVCWVPMPRK</sequence>
<dbReference type="RefSeq" id="XP_040724159.1">
    <property type="nucleotide sequence ID" value="XM_040869704.1"/>
</dbReference>
<dbReference type="GO" id="GO:0015112">
    <property type="term" value="F:nitrate transmembrane transporter activity"/>
    <property type="evidence" value="ECO:0007669"/>
    <property type="project" value="UniProtKB-UniRule"/>
</dbReference>
<evidence type="ECO:0000256" key="9">
    <source>
        <dbReference type="SAM" id="MobiDB-lite"/>
    </source>
</evidence>
<dbReference type="Pfam" id="PF07690">
    <property type="entry name" value="MFS_1"/>
    <property type="match status" value="1"/>
</dbReference>
<feature type="transmembrane region" description="Helical" evidence="8">
    <location>
        <begin position="109"/>
        <end position="129"/>
    </location>
</feature>
<evidence type="ECO:0000313" key="12">
    <source>
        <dbReference type="Proteomes" id="UP000193685"/>
    </source>
</evidence>
<dbReference type="InterPro" id="IPR036259">
    <property type="entry name" value="MFS_trans_sf"/>
</dbReference>
<evidence type="ECO:0000256" key="3">
    <source>
        <dbReference type="ARBA" id="ARBA00022448"/>
    </source>
</evidence>
<feature type="transmembrane region" description="Helical" evidence="8">
    <location>
        <begin position="495"/>
        <end position="515"/>
    </location>
</feature>
<dbReference type="GO" id="GO:0042128">
    <property type="term" value="P:nitrate assimilation"/>
    <property type="evidence" value="ECO:0007669"/>
    <property type="project" value="UniProtKB-UniRule"/>
</dbReference>
<dbReference type="InterPro" id="IPR044772">
    <property type="entry name" value="NO3_transporter"/>
</dbReference>
<dbReference type="STRING" id="56484.A0A1Y2FAY6"/>
<keyword evidence="12" id="KW-1185">Reference proteome</keyword>
<evidence type="ECO:0000256" key="6">
    <source>
        <dbReference type="ARBA" id="ARBA00023063"/>
    </source>
</evidence>
<evidence type="ECO:0000256" key="8">
    <source>
        <dbReference type="RuleBase" id="RU366033"/>
    </source>
</evidence>
<evidence type="ECO:0000256" key="7">
    <source>
        <dbReference type="ARBA" id="ARBA00023136"/>
    </source>
</evidence>
<feature type="transmembrane region" description="Helical" evidence="8">
    <location>
        <begin position="80"/>
        <end position="97"/>
    </location>
</feature>
<dbReference type="GO" id="GO:0015113">
    <property type="term" value="F:nitrite transmembrane transporter activity"/>
    <property type="evidence" value="ECO:0007669"/>
    <property type="project" value="InterPro"/>
</dbReference>
<dbReference type="GO" id="GO:0005886">
    <property type="term" value="C:plasma membrane"/>
    <property type="evidence" value="ECO:0007669"/>
    <property type="project" value="UniProtKB-SubCell"/>
</dbReference>
<keyword evidence="4 8" id="KW-0812">Transmembrane</keyword>
<dbReference type="Proteomes" id="UP000193685">
    <property type="component" value="Unassembled WGS sequence"/>
</dbReference>
<gene>
    <name evidence="11" type="ORF">BCR37DRAFT_381478</name>
</gene>
<evidence type="ECO:0000256" key="4">
    <source>
        <dbReference type="ARBA" id="ARBA00022692"/>
    </source>
</evidence>
<accession>A0A1Y2FAY6</accession>
<protein>
    <recommendedName>
        <fullName evidence="8">Nitrate/nitrite transporter</fullName>
    </recommendedName>
</protein>
<dbReference type="PANTHER" id="PTHR23515">
    <property type="entry name" value="HIGH-AFFINITY NITRATE TRANSPORTER 2.3"/>
    <property type="match status" value="1"/>
</dbReference>
<evidence type="ECO:0000259" key="10">
    <source>
        <dbReference type="PROSITE" id="PS50850"/>
    </source>
</evidence>
<feature type="transmembrane region" description="Helical" evidence="8">
    <location>
        <begin position="430"/>
        <end position="446"/>
    </location>
</feature>
<feature type="region of interest" description="Disordered" evidence="9">
    <location>
        <begin position="263"/>
        <end position="295"/>
    </location>
</feature>
<keyword evidence="5 8" id="KW-1133">Transmembrane helix</keyword>
<dbReference type="OrthoDB" id="434240at2759"/>
<evidence type="ECO:0000256" key="2">
    <source>
        <dbReference type="ARBA" id="ARBA00008432"/>
    </source>
</evidence>
<evidence type="ECO:0000313" key="11">
    <source>
        <dbReference type="EMBL" id="ORY80025.1"/>
    </source>
</evidence>
<dbReference type="AlphaFoldDB" id="A0A1Y2FAY6"/>
<feature type="transmembrane region" description="Helical" evidence="8">
    <location>
        <begin position="466"/>
        <end position="489"/>
    </location>
</feature>
<keyword evidence="3 8" id="KW-0813">Transport</keyword>
<dbReference type="SUPFAM" id="SSF103473">
    <property type="entry name" value="MFS general substrate transporter"/>
    <property type="match status" value="1"/>
</dbReference>
<dbReference type="PROSITE" id="PS50850">
    <property type="entry name" value="MFS"/>
    <property type="match status" value="1"/>
</dbReference>
<feature type="transmembrane region" description="Helical" evidence="8">
    <location>
        <begin position="135"/>
        <end position="158"/>
    </location>
</feature>
<dbReference type="Gene3D" id="1.20.1250.20">
    <property type="entry name" value="MFS general substrate transporter like domains"/>
    <property type="match status" value="2"/>
</dbReference>
<dbReference type="GeneID" id="63786303"/>
<keyword evidence="8" id="KW-1003">Cell membrane</keyword>
<dbReference type="InterPro" id="IPR011701">
    <property type="entry name" value="MFS"/>
</dbReference>
<comment type="caution">
    <text evidence="11">The sequence shown here is derived from an EMBL/GenBank/DDBJ whole genome shotgun (WGS) entry which is preliminary data.</text>
</comment>
<feature type="transmembrane region" description="Helical" evidence="8">
    <location>
        <begin position="209"/>
        <end position="229"/>
    </location>
</feature>
<feature type="domain" description="Major facilitator superfamily (MFS) profile" evidence="10">
    <location>
        <begin position="42"/>
        <end position="518"/>
    </location>
</feature>
<feature type="transmembrane region" description="Helical" evidence="8">
    <location>
        <begin position="406"/>
        <end position="424"/>
    </location>
</feature>
<dbReference type="OMA" id="TFWAWNL"/>